<dbReference type="EMBL" id="CM045763">
    <property type="protein sequence ID" value="KAI8022466.1"/>
    <property type="molecule type" value="Genomic_DNA"/>
</dbReference>
<name>A0ACC0IDM3_9ERIC</name>
<protein>
    <submittedName>
        <fullName evidence="1">N-acetyltransferase HLS1-like</fullName>
    </submittedName>
</protein>
<dbReference type="Proteomes" id="UP001060215">
    <property type="component" value="Chromosome 6"/>
</dbReference>
<keyword evidence="2" id="KW-1185">Reference proteome</keyword>
<gene>
    <name evidence="1" type="ORF">LOK49_LG03G02244</name>
</gene>
<organism evidence="1 2">
    <name type="scientific">Camellia lanceoleosa</name>
    <dbReference type="NCBI Taxonomy" id="1840588"/>
    <lineage>
        <taxon>Eukaryota</taxon>
        <taxon>Viridiplantae</taxon>
        <taxon>Streptophyta</taxon>
        <taxon>Embryophyta</taxon>
        <taxon>Tracheophyta</taxon>
        <taxon>Spermatophyta</taxon>
        <taxon>Magnoliopsida</taxon>
        <taxon>eudicotyledons</taxon>
        <taxon>Gunneridae</taxon>
        <taxon>Pentapetalae</taxon>
        <taxon>asterids</taxon>
        <taxon>Ericales</taxon>
        <taxon>Theaceae</taxon>
        <taxon>Camellia</taxon>
    </lineage>
</organism>
<evidence type="ECO:0000313" key="2">
    <source>
        <dbReference type="Proteomes" id="UP001060215"/>
    </source>
</evidence>
<comment type="caution">
    <text evidence="1">The sequence shown here is derived from an EMBL/GenBank/DDBJ whole genome shotgun (WGS) entry which is preliminary data.</text>
</comment>
<reference evidence="1 2" key="1">
    <citation type="journal article" date="2022" name="Plant J.">
        <title>Chromosome-level genome of Camellia lanceoleosa provides a valuable resource for understanding genome evolution and self-incompatibility.</title>
        <authorList>
            <person name="Gong W."/>
            <person name="Xiao S."/>
            <person name="Wang L."/>
            <person name="Liao Z."/>
            <person name="Chang Y."/>
            <person name="Mo W."/>
            <person name="Hu G."/>
            <person name="Li W."/>
            <person name="Zhao G."/>
            <person name="Zhu H."/>
            <person name="Hu X."/>
            <person name="Ji K."/>
            <person name="Xiang X."/>
            <person name="Song Q."/>
            <person name="Yuan D."/>
            <person name="Jin S."/>
            <person name="Zhang L."/>
        </authorList>
    </citation>
    <scope>NUCLEOTIDE SEQUENCE [LARGE SCALE GENOMIC DNA]</scope>
    <source>
        <strain evidence="1">SQ_2022a</strain>
    </source>
</reference>
<accession>A0ACC0IDM3</accession>
<sequence>MNRFNTDSEGCSTLIRRSQSATSHRHCQTEEWNRSGLRTLKQRLCVAEVYSGTEYSYIVTENSNQPSIKIFTDKCGDSKFCTSSILVHPVFTNRVQLNNQVAILKLAPSDAKSLYRCRFSTTEFFPRDIDSVLNSKLNLDTFITVPHGSYSWPGSDRFLANPLKYV</sequence>
<evidence type="ECO:0000313" key="1">
    <source>
        <dbReference type="EMBL" id="KAI8022466.1"/>
    </source>
</evidence>
<proteinExistence type="predicted"/>